<feature type="region of interest" description="Disordered" evidence="2">
    <location>
        <begin position="321"/>
        <end position="371"/>
    </location>
</feature>
<feature type="compositionally biased region" description="Low complexity" evidence="2">
    <location>
        <begin position="348"/>
        <end position="357"/>
    </location>
</feature>
<protein>
    <submittedName>
        <fullName evidence="4">Uncharacterized protein</fullName>
    </submittedName>
</protein>
<feature type="chain" id="PRO_5007461955" evidence="3">
    <location>
        <begin position="23"/>
        <end position="371"/>
    </location>
</feature>
<dbReference type="Proteomes" id="UP000070224">
    <property type="component" value="Unassembled WGS sequence"/>
</dbReference>
<gene>
    <name evidence="4" type="ORF">HMPREF3185_01586</name>
</gene>
<dbReference type="OrthoDB" id="1014852at2"/>
<comment type="caution">
    <text evidence="4">The sequence shown here is derived from an EMBL/GenBank/DDBJ whole genome shotgun (WGS) entry which is preliminary data.</text>
</comment>
<evidence type="ECO:0000313" key="5">
    <source>
        <dbReference type="Proteomes" id="UP000070224"/>
    </source>
</evidence>
<evidence type="ECO:0000256" key="1">
    <source>
        <dbReference type="SAM" id="Coils"/>
    </source>
</evidence>
<keyword evidence="5" id="KW-1185">Reference proteome</keyword>
<reference evidence="5" key="1">
    <citation type="submission" date="2016-01" db="EMBL/GenBank/DDBJ databases">
        <authorList>
            <person name="Mitreva M."/>
            <person name="Pepin K.H."/>
            <person name="Mihindukulasuriya K.A."/>
            <person name="Fulton R."/>
            <person name="Fronick C."/>
            <person name="O'Laughlin M."/>
            <person name="Miner T."/>
            <person name="Herter B."/>
            <person name="Rosa B.A."/>
            <person name="Cordes M."/>
            <person name="Tomlinson C."/>
            <person name="Wollam A."/>
            <person name="Palsikar V.B."/>
            <person name="Mardis E.R."/>
            <person name="Wilson R.K."/>
        </authorList>
    </citation>
    <scope>NUCLEOTIDE SEQUENCE [LARGE SCALE GENOMIC DNA]</scope>
    <source>
        <strain evidence="5">KA00683</strain>
    </source>
</reference>
<proteinExistence type="predicted"/>
<evidence type="ECO:0000256" key="2">
    <source>
        <dbReference type="SAM" id="MobiDB-lite"/>
    </source>
</evidence>
<feature type="coiled-coil region" evidence="1">
    <location>
        <begin position="35"/>
        <end position="69"/>
    </location>
</feature>
<organism evidence="4 5">
    <name type="scientific">Porphyromonas somerae</name>
    <dbReference type="NCBI Taxonomy" id="322095"/>
    <lineage>
        <taxon>Bacteria</taxon>
        <taxon>Pseudomonadati</taxon>
        <taxon>Bacteroidota</taxon>
        <taxon>Bacteroidia</taxon>
        <taxon>Bacteroidales</taxon>
        <taxon>Porphyromonadaceae</taxon>
        <taxon>Porphyromonas</taxon>
    </lineage>
</organism>
<feature type="signal peptide" evidence="3">
    <location>
        <begin position="1"/>
        <end position="22"/>
    </location>
</feature>
<name>A0A134B4Q5_9PORP</name>
<keyword evidence="1" id="KW-0175">Coiled coil</keyword>
<keyword evidence="3" id="KW-0732">Signal</keyword>
<dbReference type="RefSeq" id="WP_060935740.1">
    <property type="nucleotide sequence ID" value="NZ_KQ960459.1"/>
</dbReference>
<accession>A0A134B4Q5</accession>
<dbReference type="EMBL" id="LSDK01000110">
    <property type="protein sequence ID" value="KXB74873.1"/>
    <property type="molecule type" value="Genomic_DNA"/>
</dbReference>
<dbReference type="AlphaFoldDB" id="A0A134B4Q5"/>
<evidence type="ECO:0000313" key="4">
    <source>
        <dbReference type="EMBL" id="KXB74873.1"/>
    </source>
</evidence>
<dbReference type="PATRIC" id="fig|322095.3.peg.1563"/>
<sequence>MKTMKLFLLMGVGLLSGTAALAQTDNKYLDDAYYRRSDLKKIDKEERRKAELRRAAEKAEREAWEKEQAALIANYKKKQADREIDAYNGHLSLPEDTITLTRSELGRLLKEQRQKDGGAEVYGPYSSRLSRFYGDGSMTIQGARRVYIDADPWYNDIDYRYAGPDVYVRVGSSDPFWGSRFGWGASWGWGSWYDPFYTSSYYYGYPRYYGSWYGGYYDPYYYGYTRGYYGGYYGSRYGGWYDGYYGGYYPGYYYGYAAGAATRAYNEHYYNNPYSHGARSTTRRASGYSAYSSVRDQGYIGPQRSYDQGSMSQQGRTIYSDYPRTQQSRPVQQQRSYDSYPQRSYDQGSSNTTNNSNSGGGGGYTAPPRRR</sequence>
<evidence type="ECO:0000256" key="3">
    <source>
        <dbReference type="SAM" id="SignalP"/>
    </source>
</evidence>
<feature type="compositionally biased region" description="Polar residues" evidence="2">
    <location>
        <begin position="321"/>
        <end position="347"/>
    </location>
</feature>
<dbReference type="STRING" id="322095.HMPREF3185_01586"/>